<keyword evidence="4" id="KW-1185">Reference proteome</keyword>
<evidence type="ECO:0000256" key="1">
    <source>
        <dbReference type="SAM" id="MobiDB-lite"/>
    </source>
</evidence>
<keyword evidence="2" id="KW-1133">Transmembrane helix</keyword>
<feature type="transmembrane region" description="Helical" evidence="2">
    <location>
        <begin position="36"/>
        <end position="53"/>
    </location>
</feature>
<protein>
    <submittedName>
        <fullName evidence="3">Uncharacterized protein</fullName>
    </submittedName>
</protein>
<sequence length="195" mass="21061">MTDNSRVASKDLPPARKSEPMRSVSPPLSNMRLSNLIYYLIITTTLISAYFSYRVFQYKTDVGGWWNLALGRPNTAQQNAGVKVRHAHGQWSSNKEGEVKYDDSVEKRINDLAEALGIPSKDLAGAIAVAVREYVPPASLSSVAAEETGEVVQEMLKGSDTLVNDKKPVAPTETPGGIVDGVVDGLNAVVGFDEP</sequence>
<dbReference type="Proteomes" id="UP000305067">
    <property type="component" value="Unassembled WGS sequence"/>
</dbReference>
<evidence type="ECO:0000313" key="3">
    <source>
        <dbReference type="EMBL" id="TFK97135.1"/>
    </source>
</evidence>
<reference evidence="3 4" key="1">
    <citation type="journal article" date="2019" name="Nat. Ecol. Evol.">
        <title>Megaphylogeny resolves global patterns of mushroom evolution.</title>
        <authorList>
            <person name="Varga T."/>
            <person name="Krizsan K."/>
            <person name="Foldi C."/>
            <person name="Dima B."/>
            <person name="Sanchez-Garcia M."/>
            <person name="Sanchez-Ramirez S."/>
            <person name="Szollosi G.J."/>
            <person name="Szarkandi J.G."/>
            <person name="Papp V."/>
            <person name="Albert L."/>
            <person name="Andreopoulos W."/>
            <person name="Angelini C."/>
            <person name="Antonin V."/>
            <person name="Barry K.W."/>
            <person name="Bougher N.L."/>
            <person name="Buchanan P."/>
            <person name="Buyck B."/>
            <person name="Bense V."/>
            <person name="Catcheside P."/>
            <person name="Chovatia M."/>
            <person name="Cooper J."/>
            <person name="Damon W."/>
            <person name="Desjardin D."/>
            <person name="Finy P."/>
            <person name="Geml J."/>
            <person name="Haridas S."/>
            <person name="Hughes K."/>
            <person name="Justo A."/>
            <person name="Karasinski D."/>
            <person name="Kautmanova I."/>
            <person name="Kiss B."/>
            <person name="Kocsube S."/>
            <person name="Kotiranta H."/>
            <person name="LaButti K.M."/>
            <person name="Lechner B.E."/>
            <person name="Liimatainen K."/>
            <person name="Lipzen A."/>
            <person name="Lukacs Z."/>
            <person name="Mihaltcheva S."/>
            <person name="Morgado L.N."/>
            <person name="Niskanen T."/>
            <person name="Noordeloos M.E."/>
            <person name="Ohm R.A."/>
            <person name="Ortiz-Santana B."/>
            <person name="Ovrebo C."/>
            <person name="Racz N."/>
            <person name="Riley R."/>
            <person name="Savchenko A."/>
            <person name="Shiryaev A."/>
            <person name="Soop K."/>
            <person name="Spirin V."/>
            <person name="Szebenyi C."/>
            <person name="Tomsovsky M."/>
            <person name="Tulloss R.E."/>
            <person name="Uehling J."/>
            <person name="Grigoriev I.V."/>
            <person name="Vagvolgyi C."/>
            <person name="Papp T."/>
            <person name="Martin F.M."/>
            <person name="Miettinen O."/>
            <person name="Hibbett D.S."/>
            <person name="Nagy L.G."/>
        </authorList>
    </citation>
    <scope>NUCLEOTIDE SEQUENCE [LARGE SCALE GENOMIC DNA]</scope>
    <source>
        <strain evidence="3 4">CBS 309.79</strain>
    </source>
</reference>
<dbReference type="EMBL" id="ML178850">
    <property type="protein sequence ID" value="TFK97135.1"/>
    <property type="molecule type" value="Genomic_DNA"/>
</dbReference>
<evidence type="ECO:0000256" key="2">
    <source>
        <dbReference type="SAM" id="Phobius"/>
    </source>
</evidence>
<accession>A0A5C3Q4Y1</accession>
<evidence type="ECO:0000313" key="4">
    <source>
        <dbReference type="Proteomes" id="UP000305067"/>
    </source>
</evidence>
<organism evidence="3 4">
    <name type="scientific">Pterulicium gracile</name>
    <dbReference type="NCBI Taxonomy" id="1884261"/>
    <lineage>
        <taxon>Eukaryota</taxon>
        <taxon>Fungi</taxon>
        <taxon>Dikarya</taxon>
        <taxon>Basidiomycota</taxon>
        <taxon>Agaricomycotina</taxon>
        <taxon>Agaricomycetes</taxon>
        <taxon>Agaricomycetidae</taxon>
        <taxon>Agaricales</taxon>
        <taxon>Pleurotineae</taxon>
        <taxon>Pterulaceae</taxon>
        <taxon>Pterulicium</taxon>
    </lineage>
</organism>
<feature type="region of interest" description="Disordered" evidence="1">
    <location>
        <begin position="1"/>
        <end position="25"/>
    </location>
</feature>
<gene>
    <name evidence="3" type="ORF">BDV98DRAFT_574956</name>
</gene>
<keyword evidence="2" id="KW-0472">Membrane</keyword>
<proteinExistence type="predicted"/>
<dbReference type="OrthoDB" id="3199651at2759"/>
<keyword evidence="2" id="KW-0812">Transmembrane</keyword>
<dbReference type="STRING" id="1884261.A0A5C3Q4Y1"/>
<name>A0A5C3Q4Y1_9AGAR</name>
<dbReference type="AlphaFoldDB" id="A0A5C3Q4Y1"/>